<gene>
    <name evidence="4" type="ORF">JI739_05805</name>
</gene>
<evidence type="ECO:0000256" key="1">
    <source>
        <dbReference type="ARBA" id="ARBA00023002"/>
    </source>
</evidence>
<evidence type="ECO:0000256" key="2">
    <source>
        <dbReference type="ARBA" id="ARBA00023027"/>
    </source>
</evidence>
<dbReference type="Pfam" id="PF02826">
    <property type="entry name" value="2-Hacid_dh_C"/>
    <property type="match status" value="1"/>
</dbReference>
<evidence type="ECO:0000313" key="4">
    <source>
        <dbReference type="EMBL" id="MBL0419855.1"/>
    </source>
</evidence>
<dbReference type="RefSeq" id="WP_201682856.1">
    <property type="nucleotide sequence ID" value="NZ_JAEQNA010000001.1"/>
</dbReference>
<organism evidence="4 5">
    <name type="scientific">Ramlibacter aurantiacus</name>
    <dbReference type="NCBI Taxonomy" id="2801330"/>
    <lineage>
        <taxon>Bacteria</taxon>
        <taxon>Pseudomonadati</taxon>
        <taxon>Pseudomonadota</taxon>
        <taxon>Betaproteobacteria</taxon>
        <taxon>Burkholderiales</taxon>
        <taxon>Comamonadaceae</taxon>
        <taxon>Ramlibacter</taxon>
    </lineage>
</organism>
<dbReference type="InterPro" id="IPR006140">
    <property type="entry name" value="D-isomer_DH_NAD-bd"/>
</dbReference>
<sequence>MKVVLASRVALDPVLSVLKSQPEIELIHCRDHGEVPRALEGADLAVLSDPKGAEGPPIVRALQQPGRTVRWVQVTTAGADGLLMHGPLPPELVLTNQGGAVAPTVAEHAMAMILAMTRQMPTILARSSRREWIKEFSPPLMALEGRTLAIVGYGHLGRQVAKRARGFDLKIVGLSRSLTSDPLADEMLPLERLHDALARADVVAVTVASVPATRHLLDATAFQTMKRGALLVNVSRGETVDQVALRAALQDGRLAGAFIDVADPEPLPADDPLWDAPNLIVSPHSAGHGGTRTGARIAQTLTENLARFRAGQPLLHRLETA</sequence>
<reference evidence="4" key="1">
    <citation type="submission" date="2021-01" db="EMBL/GenBank/DDBJ databases">
        <title>Ramlibacter sp. strain AW1 16S ribosomal RNA gene Genome sequencing and assembly.</title>
        <authorList>
            <person name="Kang M."/>
        </authorList>
    </citation>
    <scope>NUCLEOTIDE SEQUENCE</scope>
    <source>
        <strain evidence="4">AW1</strain>
    </source>
</reference>
<dbReference type="SUPFAM" id="SSF51735">
    <property type="entry name" value="NAD(P)-binding Rossmann-fold domains"/>
    <property type="match status" value="1"/>
</dbReference>
<dbReference type="Proteomes" id="UP000613011">
    <property type="component" value="Unassembled WGS sequence"/>
</dbReference>
<dbReference type="GO" id="GO:0051287">
    <property type="term" value="F:NAD binding"/>
    <property type="evidence" value="ECO:0007669"/>
    <property type="project" value="InterPro"/>
</dbReference>
<evidence type="ECO:0000313" key="5">
    <source>
        <dbReference type="Proteomes" id="UP000613011"/>
    </source>
</evidence>
<proteinExistence type="predicted"/>
<keyword evidence="5" id="KW-1185">Reference proteome</keyword>
<protein>
    <submittedName>
        <fullName evidence="4">D-2-hydroxyacid dehydrogenase</fullName>
    </submittedName>
</protein>
<dbReference type="Gene3D" id="3.40.50.720">
    <property type="entry name" value="NAD(P)-binding Rossmann-like Domain"/>
    <property type="match status" value="2"/>
</dbReference>
<dbReference type="EMBL" id="JAEQNA010000001">
    <property type="protein sequence ID" value="MBL0419855.1"/>
    <property type="molecule type" value="Genomic_DNA"/>
</dbReference>
<dbReference type="PANTHER" id="PTHR43333">
    <property type="entry name" value="2-HACID_DH_C DOMAIN-CONTAINING PROTEIN"/>
    <property type="match status" value="1"/>
</dbReference>
<accession>A0A937D2L5</accession>
<dbReference type="AlphaFoldDB" id="A0A937D2L5"/>
<dbReference type="CDD" id="cd05300">
    <property type="entry name" value="2-Hacid_dh_1"/>
    <property type="match status" value="1"/>
</dbReference>
<dbReference type="GO" id="GO:0016491">
    <property type="term" value="F:oxidoreductase activity"/>
    <property type="evidence" value="ECO:0007669"/>
    <property type="project" value="UniProtKB-KW"/>
</dbReference>
<dbReference type="SUPFAM" id="SSF52283">
    <property type="entry name" value="Formate/glycerate dehydrogenase catalytic domain-like"/>
    <property type="match status" value="1"/>
</dbReference>
<name>A0A937D2L5_9BURK</name>
<dbReference type="InterPro" id="IPR036291">
    <property type="entry name" value="NAD(P)-bd_dom_sf"/>
</dbReference>
<dbReference type="PANTHER" id="PTHR43333:SF1">
    <property type="entry name" value="D-ISOMER SPECIFIC 2-HYDROXYACID DEHYDROGENASE NAD-BINDING DOMAIN-CONTAINING PROTEIN"/>
    <property type="match status" value="1"/>
</dbReference>
<feature type="domain" description="D-isomer specific 2-hydroxyacid dehydrogenase NAD-binding" evidence="3">
    <location>
        <begin position="110"/>
        <end position="286"/>
    </location>
</feature>
<keyword evidence="2" id="KW-0520">NAD</keyword>
<keyword evidence="1" id="KW-0560">Oxidoreductase</keyword>
<evidence type="ECO:0000259" key="3">
    <source>
        <dbReference type="Pfam" id="PF02826"/>
    </source>
</evidence>
<comment type="caution">
    <text evidence="4">The sequence shown here is derived from an EMBL/GenBank/DDBJ whole genome shotgun (WGS) entry which is preliminary data.</text>
</comment>